<protein>
    <submittedName>
        <fullName evidence="1">Uncharacterized protein</fullName>
    </submittedName>
</protein>
<keyword evidence="2" id="KW-1185">Reference proteome</keyword>
<accession>A0A8K0DIU5</accession>
<dbReference type="OrthoDB" id="1162524at2759"/>
<organism evidence="1 2">
    <name type="scientific">Rhamnella rubrinervis</name>
    <dbReference type="NCBI Taxonomy" id="2594499"/>
    <lineage>
        <taxon>Eukaryota</taxon>
        <taxon>Viridiplantae</taxon>
        <taxon>Streptophyta</taxon>
        <taxon>Embryophyta</taxon>
        <taxon>Tracheophyta</taxon>
        <taxon>Spermatophyta</taxon>
        <taxon>Magnoliopsida</taxon>
        <taxon>eudicotyledons</taxon>
        <taxon>Gunneridae</taxon>
        <taxon>Pentapetalae</taxon>
        <taxon>rosids</taxon>
        <taxon>fabids</taxon>
        <taxon>Rosales</taxon>
        <taxon>Rhamnaceae</taxon>
        <taxon>rhamnoid group</taxon>
        <taxon>Rhamneae</taxon>
        <taxon>Rhamnella</taxon>
    </lineage>
</organism>
<comment type="caution">
    <text evidence="1">The sequence shown here is derived from an EMBL/GenBank/DDBJ whole genome shotgun (WGS) entry which is preliminary data.</text>
</comment>
<dbReference type="EMBL" id="VOIH02000012">
    <property type="protein sequence ID" value="KAF3431852.1"/>
    <property type="molecule type" value="Genomic_DNA"/>
</dbReference>
<reference evidence="1" key="1">
    <citation type="submission" date="2020-03" db="EMBL/GenBank/DDBJ databases">
        <title>A high-quality chromosome-level genome assembly of a woody plant with both climbing and erect habits, Rhamnella rubrinervis.</title>
        <authorList>
            <person name="Lu Z."/>
            <person name="Yang Y."/>
            <person name="Zhu X."/>
            <person name="Sun Y."/>
        </authorList>
    </citation>
    <scope>NUCLEOTIDE SEQUENCE</scope>
    <source>
        <strain evidence="1">BYM</strain>
        <tissue evidence="1">Leaf</tissue>
    </source>
</reference>
<dbReference type="Proteomes" id="UP000796880">
    <property type="component" value="Unassembled WGS sequence"/>
</dbReference>
<sequence length="153" mass="17364">MILIRKVGANSSAIIVADLLDSDTGWWKENLVRDTLEENSAEEVLKLKVSTFADKGFNNSEDCNGLWKDLWKLMIYDKLGIFTWRVVEEFSLADEDSSYLPSFKKEESIPVILRGSFSVNTEIAMCNRCSILAMTIKDDEGKLIFLASEKVQK</sequence>
<proteinExistence type="predicted"/>
<evidence type="ECO:0000313" key="2">
    <source>
        <dbReference type="Proteomes" id="UP000796880"/>
    </source>
</evidence>
<evidence type="ECO:0000313" key="1">
    <source>
        <dbReference type="EMBL" id="KAF3431852.1"/>
    </source>
</evidence>
<dbReference type="AlphaFoldDB" id="A0A8K0DIU5"/>
<name>A0A8K0DIU5_9ROSA</name>
<gene>
    <name evidence="1" type="ORF">FNV43_RR26588</name>
</gene>